<dbReference type="InterPro" id="IPR031896">
    <property type="entry name" value="INPP5B_PH_dom"/>
</dbReference>
<organism evidence="2 3">
    <name type="scientific">Caerostris extrusa</name>
    <name type="common">Bark spider</name>
    <name type="synonym">Caerostris bankana</name>
    <dbReference type="NCBI Taxonomy" id="172846"/>
    <lineage>
        <taxon>Eukaryota</taxon>
        <taxon>Metazoa</taxon>
        <taxon>Ecdysozoa</taxon>
        <taxon>Arthropoda</taxon>
        <taxon>Chelicerata</taxon>
        <taxon>Arachnida</taxon>
        <taxon>Araneae</taxon>
        <taxon>Araneomorphae</taxon>
        <taxon>Entelegynae</taxon>
        <taxon>Araneoidea</taxon>
        <taxon>Araneidae</taxon>
        <taxon>Caerostris</taxon>
    </lineage>
</organism>
<sequence>MDQTTAIQGLLCPGDKVLLSVEAGLVQDWVKSNRVLALIEHSGEHGIFILVQTRTPSSNPGYLSIEKAIPINDSFRCDIETSGSDSQD</sequence>
<comment type="caution">
    <text evidence="2">The sequence shown here is derived from an EMBL/GenBank/DDBJ whole genome shotgun (WGS) entry which is preliminary data.</text>
</comment>
<reference evidence="2 3" key="1">
    <citation type="submission" date="2021-06" db="EMBL/GenBank/DDBJ databases">
        <title>Caerostris extrusa draft genome.</title>
        <authorList>
            <person name="Kono N."/>
            <person name="Arakawa K."/>
        </authorList>
    </citation>
    <scope>NUCLEOTIDE SEQUENCE [LARGE SCALE GENOMIC DNA]</scope>
</reference>
<dbReference type="EMBL" id="BPLR01018079">
    <property type="protein sequence ID" value="GIY96710.1"/>
    <property type="molecule type" value="Genomic_DNA"/>
</dbReference>
<evidence type="ECO:0000313" key="2">
    <source>
        <dbReference type="EMBL" id="GIY96710.1"/>
    </source>
</evidence>
<dbReference type="AlphaFoldDB" id="A0AAV4XR93"/>
<dbReference type="Proteomes" id="UP001054945">
    <property type="component" value="Unassembled WGS sequence"/>
</dbReference>
<name>A0AAV4XR93_CAEEX</name>
<proteinExistence type="predicted"/>
<keyword evidence="3" id="KW-1185">Reference proteome</keyword>
<evidence type="ECO:0000259" key="1">
    <source>
        <dbReference type="Pfam" id="PF16776"/>
    </source>
</evidence>
<gene>
    <name evidence="2" type="ORF">CEXT_436361</name>
</gene>
<feature type="domain" description="INPP5B PH" evidence="1">
    <location>
        <begin position="1"/>
        <end position="86"/>
    </location>
</feature>
<dbReference type="Pfam" id="PF16776">
    <property type="entry name" value="INPP5B_PH"/>
    <property type="match status" value="1"/>
</dbReference>
<protein>
    <recommendedName>
        <fullName evidence="1">INPP5B PH domain-containing protein</fullName>
    </recommendedName>
</protein>
<accession>A0AAV4XR93</accession>
<dbReference type="Gene3D" id="2.30.29.110">
    <property type="match status" value="1"/>
</dbReference>
<evidence type="ECO:0000313" key="3">
    <source>
        <dbReference type="Proteomes" id="UP001054945"/>
    </source>
</evidence>